<evidence type="ECO:0000259" key="5">
    <source>
        <dbReference type="Pfam" id="PF00010"/>
    </source>
</evidence>
<feature type="region of interest" description="Disordered" evidence="4">
    <location>
        <begin position="13"/>
        <end position="52"/>
    </location>
</feature>
<proteinExistence type="predicted"/>
<evidence type="ECO:0000256" key="3">
    <source>
        <dbReference type="ARBA" id="ARBA00023163"/>
    </source>
</evidence>
<feature type="domain" description="BHLH" evidence="5">
    <location>
        <begin position="42"/>
        <end position="66"/>
    </location>
</feature>
<accession>A0A0S7ESJ1</accession>
<dbReference type="PANTHER" id="PTHR13864:SF15">
    <property type="entry name" value="T-CELL ACUTE LYMPHOCYTIC LEUKEMIA PROTEIN 1 HOMOLOG-RELATED"/>
    <property type="match status" value="1"/>
</dbReference>
<gene>
    <name evidence="6" type="primary">TAL1</name>
</gene>
<keyword evidence="2" id="KW-0238">DNA-binding</keyword>
<evidence type="ECO:0000256" key="2">
    <source>
        <dbReference type="ARBA" id="ARBA00023125"/>
    </source>
</evidence>
<dbReference type="GO" id="GO:0000978">
    <property type="term" value="F:RNA polymerase II cis-regulatory region sequence-specific DNA binding"/>
    <property type="evidence" value="ECO:0007669"/>
    <property type="project" value="TreeGrafter"/>
</dbReference>
<dbReference type="SUPFAM" id="SSF47459">
    <property type="entry name" value="HLH, helix-loop-helix DNA-binding domain"/>
    <property type="match status" value="1"/>
</dbReference>
<dbReference type="InterPro" id="IPR011598">
    <property type="entry name" value="bHLH_dom"/>
</dbReference>
<name>A0A0S7ESJ1_9TELE</name>
<sequence length="137" mass="15170">RTVSLTLWVATSGHSSGLHQHPGTPAAAERQRGVRRAAAPHPHSPPDRKLSKNDILRHALRYIHFLDRLLVDQDGGGLQGASSPRWARSSEDGVLEQQRYLHRYQVQLSSQSEPADGQTPPRLEAELETSSGVWLLC</sequence>
<evidence type="ECO:0000256" key="4">
    <source>
        <dbReference type="SAM" id="MobiDB-lite"/>
    </source>
</evidence>
<dbReference type="Gene3D" id="4.10.280.10">
    <property type="entry name" value="Helix-loop-helix DNA-binding domain"/>
    <property type="match status" value="1"/>
</dbReference>
<dbReference type="InterPro" id="IPR036638">
    <property type="entry name" value="HLH_DNA-bd_sf"/>
</dbReference>
<keyword evidence="1" id="KW-0805">Transcription regulation</keyword>
<dbReference type="GO" id="GO:0000981">
    <property type="term" value="F:DNA-binding transcription factor activity, RNA polymerase II-specific"/>
    <property type="evidence" value="ECO:0007669"/>
    <property type="project" value="InterPro"/>
</dbReference>
<feature type="non-terminal residue" evidence="6">
    <location>
        <position position="1"/>
    </location>
</feature>
<feature type="region of interest" description="Disordered" evidence="4">
    <location>
        <begin position="73"/>
        <end position="92"/>
    </location>
</feature>
<protein>
    <submittedName>
        <fullName evidence="6">TAL1</fullName>
    </submittedName>
</protein>
<dbReference type="InterPro" id="IPR040238">
    <property type="entry name" value="TAL-like"/>
</dbReference>
<keyword evidence="3" id="KW-0804">Transcription</keyword>
<dbReference type="EMBL" id="GBYX01476416">
    <property type="protein sequence ID" value="JAO05261.1"/>
    <property type="molecule type" value="Transcribed_RNA"/>
</dbReference>
<evidence type="ECO:0000256" key="1">
    <source>
        <dbReference type="ARBA" id="ARBA00023015"/>
    </source>
</evidence>
<reference evidence="6" key="1">
    <citation type="submission" date="2014-12" db="EMBL/GenBank/DDBJ databases">
        <title>Parallel Evolution in Life History Adaptation Evident in the Tissue-Specific Poeciliopsis prolifica transcriptome.</title>
        <authorList>
            <person name="Jue N.K."/>
            <person name="Foley R.J."/>
            <person name="Obergfell C."/>
            <person name="Reznick D.N."/>
            <person name="O'Neill R.J."/>
            <person name="O'Neill M.J."/>
        </authorList>
    </citation>
    <scope>NUCLEOTIDE SEQUENCE</scope>
</reference>
<organism evidence="6">
    <name type="scientific">Poeciliopsis prolifica</name>
    <name type="common">blackstripe livebearer</name>
    <dbReference type="NCBI Taxonomy" id="188132"/>
    <lineage>
        <taxon>Eukaryota</taxon>
        <taxon>Metazoa</taxon>
        <taxon>Chordata</taxon>
        <taxon>Craniata</taxon>
        <taxon>Vertebrata</taxon>
        <taxon>Euteleostomi</taxon>
        <taxon>Actinopterygii</taxon>
        <taxon>Neopterygii</taxon>
        <taxon>Teleostei</taxon>
        <taxon>Neoteleostei</taxon>
        <taxon>Acanthomorphata</taxon>
        <taxon>Ovalentaria</taxon>
        <taxon>Atherinomorphae</taxon>
        <taxon>Cyprinodontiformes</taxon>
        <taxon>Poeciliidae</taxon>
        <taxon>Poeciliinae</taxon>
        <taxon>Poeciliopsis</taxon>
    </lineage>
</organism>
<dbReference type="AlphaFoldDB" id="A0A0S7ESJ1"/>
<dbReference type="GO" id="GO:0046983">
    <property type="term" value="F:protein dimerization activity"/>
    <property type="evidence" value="ECO:0007669"/>
    <property type="project" value="InterPro"/>
</dbReference>
<dbReference type="Pfam" id="PF00010">
    <property type="entry name" value="HLH"/>
    <property type="match status" value="1"/>
</dbReference>
<dbReference type="PANTHER" id="PTHR13864">
    <property type="entry name" value="T-CELL ACUTE LYMPHOCYTIC LEUKEMIA/STEM CELL LEUKEMIA-RELATED"/>
    <property type="match status" value="1"/>
</dbReference>
<evidence type="ECO:0000313" key="6">
    <source>
        <dbReference type="EMBL" id="JAO05261.1"/>
    </source>
</evidence>